<dbReference type="RefSeq" id="WP_344183726.1">
    <property type="nucleotide sequence ID" value="NZ_BAAANC010000006.1"/>
</dbReference>
<dbReference type="NCBIfam" id="TIGR03083">
    <property type="entry name" value="maleylpyruvate isomerase family mycothiol-dependent enzyme"/>
    <property type="match status" value="1"/>
</dbReference>
<evidence type="ECO:0000259" key="2">
    <source>
        <dbReference type="Pfam" id="PF11716"/>
    </source>
</evidence>
<proteinExistence type="predicted"/>
<feature type="region of interest" description="Disordered" evidence="1">
    <location>
        <begin position="199"/>
        <end position="226"/>
    </location>
</feature>
<keyword evidence="3" id="KW-0413">Isomerase</keyword>
<dbReference type="GO" id="GO:0016853">
    <property type="term" value="F:isomerase activity"/>
    <property type="evidence" value="ECO:0007669"/>
    <property type="project" value="UniProtKB-KW"/>
</dbReference>
<accession>A0ABN2CPL2</accession>
<feature type="domain" description="Mycothiol-dependent maleylpyruvate isomerase metal-binding" evidence="2">
    <location>
        <begin position="12"/>
        <end position="95"/>
    </location>
</feature>
<dbReference type="InterPro" id="IPR024344">
    <property type="entry name" value="MDMPI_metal-binding"/>
</dbReference>
<reference evidence="3 4" key="1">
    <citation type="journal article" date="2019" name="Int. J. Syst. Evol. Microbiol.">
        <title>The Global Catalogue of Microorganisms (GCM) 10K type strain sequencing project: providing services to taxonomists for standard genome sequencing and annotation.</title>
        <authorList>
            <consortium name="The Broad Institute Genomics Platform"/>
            <consortium name="The Broad Institute Genome Sequencing Center for Infectious Disease"/>
            <person name="Wu L."/>
            <person name="Ma J."/>
        </authorList>
    </citation>
    <scope>NUCLEOTIDE SEQUENCE [LARGE SCALE GENOMIC DNA]</scope>
    <source>
        <strain evidence="3 4">JCM 14303</strain>
    </source>
</reference>
<dbReference type="Gene3D" id="1.20.120.450">
    <property type="entry name" value="dinb family like domain"/>
    <property type="match status" value="1"/>
</dbReference>
<dbReference type="Proteomes" id="UP001500363">
    <property type="component" value="Unassembled WGS sequence"/>
</dbReference>
<organism evidence="3 4">
    <name type="scientific">Kribbella lupini</name>
    <dbReference type="NCBI Taxonomy" id="291602"/>
    <lineage>
        <taxon>Bacteria</taxon>
        <taxon>Bacillati</taxon>
        <taxon>Actinomycetota</taxon>
        <taxon>Actinomycetes</taxon>
        <taxon>Propionibacteriales</taxon>
        <taxon>Kribbellaceae</taxon>
        <taxon>Kribbella</taxon>
    </lineage>
</organism>
<evidence type="ECO:0000256" key="1">
    <source>
        <dbReference type="SAM" id="MobiDB-lite"/>
    </source>
</evidence>
<evidence type="ECO:0000313" key="4">
    <source>
        <dbReference type="Proteomes" id="UP001500363"/>
    </source>
</evidence>
<comment type="caution">
    <text evidence="3">The sequence shown here is derived from an EMBL/GenBank/DDBJ whole genome shotgun (WGS) entry which is preliminary data.</text>
</comment>
<gene>
    <name evidence="3" type="ORF">GCM10009741_79380</name>
</gene>
<dbReference type="InterPro" id="IPR017517">
    <property type="entry name" value="Maleyloyr_isom"/>
</dbReference>
<dbReference type="EMBL" id="BAAANC010000006">
    <property type="protein sequence ID" value="GAA1562088.1"/>
    <property type="molecule type" value="Genomic_DNA"/>
</dbReference>
<dbReference type="Pfam" id="PF11716">
    <property type="entry name" value="MDMPI_N"/>
    <property type="match status" value="1"/>
</dbReference>
<evidence type="ECO:0000313" key="3">
    <source>
        <dbReference type="EMBL" id="GAA1562088.1"/>
    </source>
</evidence>
<dbReference type="SUPFAM" id="SSF109854">
    <property type="entry name" value="DinB/YfiT-like putative metalloenzymes"/>
    <property type="match status" value="1"/>
</dbReference>
<name>A0ABN2CPL2_9ACTN</name>
<sequence length="226" mass="24657">MSELSDLIRTERLVFADFLETLSPDELATPSLCGAWTVQEVGAHLASATGLEARELLRQLVRSGFRLNHASAELAKRWNRRGLEEIVRRLRENAETGAKPPGVPQLAALVDPVVHAIDVRRPLGKPREVSPEVFALVADFSVGLRWPMNVSVGGNPRKRLAGVRLVAEGYDWAYGEGTEVRASGEAVLRLLNGRPVERGELTGPGADQLAARTATAARDSRGRRTR</sequence>
<protein>
    <submittedName>
        <fullName evidence="3">Maleylpyruvate isomerase family mycothiol-dependent enzyme</fullName>
    </submittedName>
</protein>
<keyword evidence="4" id="KW-1185">Reference proteome</keyword>
<dbReference type="InterPro" id="IPR034660">
    <property type="entry name" value="DinB/YfiT-like"/>
</dbReference>